<gene>
    <name evidence="2" type="ORF">TCAL_04184</name>
</gene>
<reference evidence="2 3" key="1">
    <citation type="journal article" date="2018" name="Nat. Ecol. Evol.">
        <title>Genomic signatures of mitonuclear coevolution across populations of Tigriopus californicus.</title>
        <authorList>
            <person name="Barreto F.S."/>
            <person name="Watson E.T."/>
            <person name="Lima T.G."/>
            <person name="Willett C.S."/>
            <person name="Edmands S."/>
            <person name="Li W."/>
            <person name="Burton R.S."/>
        </authorList>
    </citation>
    <scope>NUCLEOTIDE SEQUENCE [LARGE SCALE GENOMIC DNA]</scope>
    <source>
        <strain evidence="2 3">San Diego</strain>
    </source>
</reference>
<feature type="region of interest" description="Disordered" evidence="1">
    <location>
        <begin position="250"/>
        <end position="316"/>
    </location>
</feature>
<feature type="region of interest" description="Disordered" evidence="1">
    <location>
        <begin position="897"/>
        <end position="965"/>
    </location>
</feature>
<feature type="compositionally biased region" description="Polar residues" evidence="1">
    <location>
        <begin position="285"/>
        <end position="313"/>
    </location>
</feature>
<feature type="region of interest" description="Disordered" evidence="1">
    <location>
        <begin position="1"/>
        <end position="88"/>
    </location>
</feature>
<organism evidence="2 3">
    <name type="scientific">Tigriopus californicus</name>
    <name type="common">Marine copepod</name>
    <dbReference type="NCBI Taxonomy" id="6832"/>
    <lineage>
        <taxon>Eukaryota</taxon>
        <taxon>Metazoa</taxon>
        <taxon>Ecdysozoa</taxon>
        <taxon>Arthropoda</taxon>
        <taxon>Crustacea</taxon>
        <taxon>Multicrustacea</taxon>
        <taxon>Hexanauplia</taxon>
        <taxon>Copepoda</taxon>
        <taxon>Harpacticoida</taxon>
        <taxon>Harpacticidae</taxon>
        <taxon>Tigriopus</taxon>
    </lineage>
</organism>
<evidence type="ECO:0000313" key="3">
    <source>
        <dbReference type="Proteomes" id="UP000318571"/>
    </source>
</evidence>
<sequence>MKGMTNLGPTMEEPLARGKASKKSKVPTSSSSISSVSNQVSDMLPTLLTQSSKGSGSGKTADSKRCRFASKGSSSGGLPKEPTLESHHHNLVNGQGLDMMPPQSVTAHDHLMERHTKNSGELQANTPGGHALSFDHAEYILSLVVQGKPTPSHFEIDIEPQKSPKGGKVFLVPKSRANFDHYDWEEVRCELGVTTQNGMGMDYRLFHINLDTSISSSIFKREIFDMGNNSLVYYSGDDRIIGAKQGMGMVNSQGQRQDKLQGPQHKLKKNGVASYEPHPLDPSGELQQHRSSQNDSDFNSWPRNRKTSATVGSGSEMGFPLRVSSASLRPSPFDSFSLWPSESDPLGNSSHHFKPPANLAPSTIDCFQELMQVADELACGKVVKNMTVFPSLQLTLLHPDMTKEFEKCCRLVCSDSDLTRDRLSGNPGGIKLFYDTTFSLGKVYVTLLTFVNCCYDGDPVMPLAVNIHEAKFKSSHQLFWARIVGDLPILQKYRFPLLIDDAEPAVHLAVRTQAPNLVQLEAWTHRFRDIDIYLRERGYGSEAIHYYKTCVNYLLRSKSKQAMHDRFRKEFEGVWPKDFVFYYRQKLLPRSGRLGQWALTKMKITDEDFLTPYTNPQESFHTLCNHFSNWNRLTIDQIVRAFYFLFLYFVSETGDGQQDNGIFQVKRMYNIAIPELRGKPKKGLVPHPSRIAEFIERNFPARRGRVSPGRPSSASWLASYDATELYATTRMKSDLRDNRTQMENSCDMYDATLGSFLDEDLGLDMTDLRTSLLHPSFSTRDSVPSPAPNGRAPSPAPLEGTSNYNHLSTIPEAPSEQSLWRSSSDLVDGHLTRASSVMNDVFPDDTHFQTLSLQTPASSMVTTAPVTSGAIYGTVPMASNFQPISSQDGQMDQDYLVPTTTKDANPHRQGPDKPPHHHYHQQQHHHHVTTNNSSTSIGPQQPMASMQNPITASAGNTMSTTTTSSHASQVVPSSLMLWKKVQHCVVFGGSFVTANKENTAQKLNDSMPQKS</sequence>
<name>A0A553N975_TIGCA</name>
<feature type="region of interest" description="Disordered" evidence="1">
    <location>
        <begin position="776"/>
        <end position="821"/>
    </location>
</feature>
<dbReference type="AlphaFoldDB" id="A0A553N975"/>
<dbReference type="STRING" id="6832.A0A553N975"/>
<feature type="compositionally biased region" description="Basic and acidic residues" evidence="1">
    <location>
        <begin position="904"/>
        <end position="914"/>
    </location>
</feature>
<feature type="compositionally biased region" description="Low complexity" evidence="1">
    <location>
        <begin position="951"/>
        <end position="965"/>
    </location>
</feature>
<accession>A0A553N975</accession>
<evidence type="ECO:0000313" key="2">
    <source>
        <dbReference type="EMBL" id="TRY61973.1"/>
    </source>
</evidence>
<comment type="caution">
    <text evidence="2">The sequence shown here is derived from an EMBL/GenBank/DDBJ whole genome shotgun (WGS) entry which is preliminary data.</text>
</comment>
<dbReference type="EMBL" id="VCGU01000459">
    <property type="protein sequence ID" value="TRY61973.1"/>
    <property type="molecule type" value="Genomic_DNA"/>
</dbReference>
<dbReference type="Proteomes" id="UP000318571">
    <property type="component" value="Chromosome 8"/>
</dbReference>
<keyword evidence="3" id="KW-1185">Reference proteome</keyword>
<evidence type="ECO:0000256" key="1">
    <source>
        <dbReference type="SAM" id="MobiDB-lite"/>
    </source>
</evidence>
<proteinExistence type="predicted"/>
<protein>
    <submittedName>
        <fullName evidence="2">Uncharacterized protein</fullName>
    </submittedName>
</protein>
<feature type="compositionally biased region" description="Low complexity" evidence="1">
    <location>
        <begin position="26"/>
        <end position="41"/>
    </location>
</feature>
<feature type="compositionally biased region" description="Polar residues" evidence="1">
    <location>
        <begin position="929"/>
        <end position="950"/>
    </location>
</feature>
<feature type="compositionally biased region" description="Basic residues" evidence="1">
    <location>
        <begin position="915"/>
        <end position="928"/>
    </location>
</feature>